<dbReference type="PANTHER" id="PTHR39550:SF1">
    <property type="entry name" value="SLL0658 PROTEIN"/>
    <property type="match status" value="1"/>
</dbReference>
<dbReference type="Proteomes" id="UP000295781">
    <property type="component" value="Chromosome"/>
</dbReference>
<evidence type="ECO:0000313" key="1">
    <source>
        <dbReference type="EMBL" id="AUX25683.1"/>
    </source>
</evidence>
<protein>
    <submittedName>
        <fullName evidence="1">DNA-binding protein</fullName>
    </submittedName>
</protein>
<sequence length="167" mass="17575">MGLEAVAVADAGPLIHLDELGALDLLALFERVLIPDIVQHEVVRHRSVFSLPSTVVCEVRAVDASRVAPRCAHLHAGEVAALSLCEELGITLLLTDDLAARDAARAFGVTPVGSLGVVLRAARVGIVSVDVAERHLVALSKETTLFTTPALMAAALRQLRGGPQKKP</sequence>
<gene>
    <name evidence="1" type="ORF">SOCEGT47_062320</name>
</gene>
<dbReference type="Pfam" id="PF11848">
    <property type="entry name" value="DUF3368"/>
    <property type="match status" value="1"/>
</dbReference>
<name>A0A4P2Q9C5_SORCE</name>
<evidence type="ECO:0000313" key="2">
    <source>
        <dbReference type="Proteomes" id="UP000295781"/>
    </source>
</evidence>
<keyword evidence="1" id="KW-0238">DNA-binding</keyword>
<organism evidence="1 2">
    <name type="scientific">Sorangium cellulosum</name>
    <name type="common">Polyangium cellulosum</name>
    <dbReference type="NCBI Taxonomy" id="56"/>
    <lineage>
        <taxon>Bacteria</taxon>
        <taxon>Pseudomonadati</taxon>
        <taxon>Myxococcota</taxon>
        <taxon>Polyangia</taxon>
        <taxon>Polyangiales</taxon>
        <taxon>Polyangiaceae</taxon>
        <taxon>Sorangium</taxon>
    </lineage>
</organism>
<dbReference type="GO" id="GO:0003677">
    <property type="term" value="F:DNA binding"/>
    <property type="evidence" value="ECO:0007669"/>
    <property type="project" value="UniProtKB-KW"/>
</dbReference>
<dbReference type="InterPro" id="IPR021799">
    <property type="entry name" value="PIN-like_prokaryotic"/>
</dbReference>
<reference evidence="1 2" key="1">
    <citation type="submission" date="2015-09" db="EMBL/GenBank/DDBJ databases">
        <title>Sorangium comparison.</title>
        <authorList>
            <person name="Zaburannyi N."/>
            <person name="Bunk B."/>
            <person name="Overmann J."/>
            <person name="Mueller R."/>
        </authorList>
    </citation>
    <scope>NUCLEOTIDE SEQUENCE [LARGE SCALE GENOMIC DNA]</scope>
    <source>
        <strain evidence="1 2">So ceGT47</strain>
    </source>
</reference>
<accession>A0A4P2Q9C5</accession>
<dbReference type="PANTHER" id="PTHR39550">
    <property type="entry name" value="SLL0658 PROTEIN"/>
    <property type="match status" value="1"/>
</dbReference>
<proteinExistence type="predicted"/>
<dbReference type="AlphaFoldDB" id="A0A4P2Q9C5"/>
<dbReference type="EMBL" id="CP012670">
    <property type="protein sequence ID" value="AUX25683.1"/>
    <property type="molecule type" value="Genomic_DNA"/>
</dbReference>
<dbReference type="RefSeq" id="WP_129352755.1">
    <property type="nucleotide sequence ID" value="NZ_CP012670.1"/>
</dbReference>